<protein>
    <submittedName>
        <fullName evidence="1">Uncharacterized protein</fullName>
    </submittedName>
</protein>
<gene>
    <name evidence="1" type="ORF">NIES30_06310</name>
</gene>
<organism evidence="1 2">
    <name type="scientific">Phormidium tenue NIES-30</name>
    <dbReference type="NCBI Taxonomy" id="549789"/>
    <lineage>
        <taxon>Bacteria</taxon>
        <taxon>Bacillati</taxon>
        <taxon>Cyanobacteriota</taxon>
        <taxon>Cyanophyceae</taxon>
        <taxon>Oscillatoriophycideae</taxon>
        <taxon>Oscillatoriales</taxon>
        <taxon>Oscillatoriaceae</taxon>
        <taxon>Phormidium</taxon>
    </lineage>
</organism>
<reference evidence="1 2" key="1">
    <citation type="submission" date="2016-11" db="EMBL/GenBank/DDBJ databases">
        <title>Draft Genome Sequences of Nine Cyanobacterial Strains from Diverse Habitats.</title>
        <authorList>
            <person name="Zhu T."/>
            <person name="Hou S."/>
            <person name="Lu X."/>
            <person name="Hess W.R."/>
        </authorList>
    </citation>
    <scope>NUCLEOTIDE SEQUENCE [LARGE SCALE GENOMIC DNA]</scope>
    <source>
        <strain evidence="1 2">NIES-30</strain>
    </source>
</reference>
<name>A0A1U7J879_9CYAN</name>
<comment type="caution">
    <text evidence="1">The sequence shown here is derived from an EMBL/GenBank/DDBJ whole genome shotgun (WGS) entry which is preliminary data.</text>
</comment>
<evidence type="ECO:0000313" key="1">
    <source>
        <dbReference type="EMBL" id="OKH49457.1"/>
    </source>
</evidence>
<evidence type="ECO:0000313" key="2">
    <source>
        <dbReference type="Proteomes" id="UP000185557"/>
    </source>
</evidence>
<dbReference type="Proteomes" id="UP000185557">
    <property type="component" value="Unassembled WGS sequence"/>
</dbReference>
<keyword evidence="2" id="KW-1185">Reference proteome</keyword>
<accession>A0A1U7J879</accession>
<proteinExistence type="predicted"/>
<sequence length="64" mass="6986">MKRNSGRRDNLEETTGGTERVLEVAVTLPDLTAGRLWEELPRGDLTLKLYMADAAQSTGAIALI</sequence>
<dbReference type="AlphaFoldDB" id="A0A1U7J879"/>
<dbReference type="EMBL" id="MRCG01000003">
    <property type="protein sequence ID" value="OKH49457.1"/>
    <property type="molecule type" value="Genomic_DNA"/>
</dbReference>